<dbReference type="Proteomes" id="UP000887116">
    <property type="component" value="Unassembled WGS sequence"/>
</dbReference>
<keyword evidence="3" id="KW-1185">Reference proteome</keyword>
<name>A0A8X6KYW6_TRICU</name>
<dbReference type="CDD" id="cd00170">
    <property type="entry name" value="SEC14"/>
    <property type="match status" value="1"/>
</dbReference>
<dbReference type="Gene3D" id="1.10.8.20">
    <property type="entry name" value="N-terminal domain of phosphatidylinositol transfer protein sec14p"/>
    <property type="match status" value="1"/>
</dbReference>
<dbReference type="Gene3D" id="3.40.525.10">
    <property type="entry name" value="CRAL-TRIO lipid binding domain"/>
    <property type="match status" value="1"/>
</dbReference>
<dbReference type="PANTHER" id="PTHR10174:SF130">
    <property type="entry name" value="ALPHA-TOCOPHEROL TRANSFER PROTEIN-LIKE"/>
    <property type="match status" value="1"/>
</dbReference>
<dbReference type="InterPro" id="IPR001251">
    <property type="entry name" value="CRAL-TRIO_dom"/>
</dbReference>
<dbReference type="OrthoDB" id="6512350at2759"/>
<dbReference type="PANTHER" id="PTHR10174">
    <property type="entry name" value="ALPHA-TOCOPHEROL TRANSFER PROTEIN-RELATED"/>
    <property type="match status" value="1"/>
</dbReference>
<dbReference type="GO" id="GO:1902936">
    <property type="term" value="F:phosphatidylinositol bisphosphate binding"/>
    <property type="evidence" value="ECO:0007669"/>
    <property type="project" value="TreeGrafter"/>
</dbReference>
<feature type="domain" description="CRAL-TRIO" evidence="1">
    <location>
        <begin position="103"/>
        <end position="268"/>
    </location>
</feature>
<gene>
    <name evidence="2" type="primary">TTPAL</name>
    <name evidence="2" type="ORF">TNCT_475261</name>
</gene>
<protein>
    <submittedName>
        <fullName evidence="2">Alpha-tocopherol transfer protein-like</fullName>
    </submittedName>
</protein>
<comment type="caution">
    <text evidence="2">The sequence shown here is derived from an EMBL/GenBank/DDBJ whole genome shotgun (WGS) entry which is preliminary data.</text>
</comment>
<dbReference type="SMART" id="SM01100">
    <property type="entry name" value="CRAL_TRIO_N"/>
    <property type="match status" value="1"/>
</dbReference>
<accession>A0A8X6KYW6</accession>
<dbReference type="Pfam" id="PF03765">
    <property type="entry name" value="CRAL_TRIO_N"/>
    <property type="match status" value="1"/>
</dbReference>
<dbReference type="SUPFAM" id="SSF46938">
    <property type="entry name" value="CRAL/TRIO N-terminal domain"/>
    <property type="match status" value="1"/>
</dbReference>
<dbReference type="PROSITE" id="PS50191">
    <property type="entry name" value="CRAL_TRIO"/>
    <property type="match status" value="1"/>
</dbReference>
<dbReference type="PRINTS" id="PR00180">
    <property type="entry name" value="CRETINALDHBP"/>
</dbReference>
<organism evidence="2 3">
    <name type="scientific">Trichonephila clavata</name>
    <name type="common">Joro spider</name>
    <name type="synonym">Nephila clavata</name>
    <dbReference type="NCBI Taxonomy" id="2740835"/>
    <lineage>
        <taxon>Eukaryota</taxon>
        <taxon>Metazoa</taxon>
        <taxon>Ecdysozoa</taxon>
        <taxon>Arthropoda</taxon>
        <taxon>Chelicerata</taxon>
        <taxon>Arachnida</taxon>
        <taxon>Araneae</taxon>
        <taxon>Araneomorphae</taxon>
        <taxon>Entelegynae</taxon>
        <taxon>Araneoidea</taxon>
        <taxon>Nephilidae</taxon>
        <taxon>Trichonephila</taxon>
    </lineage>
</organism>
<dbReference type="Pfam" id="PF00650">
    <property type="entry name" value="CRAL_TRIO"/>
    <property type="match status" value="1"/>
</dbReference>
<dbReference type="SMART" id="SM00516">
    <property type="entry name" value="SEC14"/>
    <property type="match status" value="1"/>
</dbReference>
<reference evidence="2" key="1">
    <citation type="submission" date="2020-07" db="EMBL/GenBank/DDBJ databases">
        <title>Multicomponent nature underlies the extraordinary mechanical properties of spider dragline silk.</title>
        <authorList>
            <person name="Kono N."/>
            <person name="Nakamura H."/>
            <person name="Mori M."/>
            <person name="Yoshida Y."/>
            <person name="Ohtoshi R."/>
            <person name="Malay A.D."/>
            <person name="Moran D.A.P."/>
            <person name="Tomita M."/>
            <person name="Numata K."/>
            <person name="Arakawa K."/>
        </authorList>
    </citation>
    <scope>NUCLEOTIDE SEQUENCE</scope>
</reference>
<evidence type="ECO:0000313" key="3">
    <source>
        <dbReference type="Proteomes" id="UP000887116"/>
    </source>
</evidence>
<evidence type="ECO:0000313" key="2">
    <source>
        <dbReference type="EMBL" id="GFQ90379.1"/>
    </source>
</evidence>
<dbReference type="EMBL" id="BMAO01023690">
    <property type="protein sequence ID" value="GFQ90379.1"/>
    <property type="molecule type" value="Genomic_DNA"/>
</dbReference>
<sequence length="293" mass="34600">MAAKYEEMMKAKGFLPCNLRTLPTKFIQMAKEELGETDEVRRTALERFRKCILDDEKLKLPTDDAYLIQFLRARKYDVDKATELIRNYFYLITSHPEFYDKIDKEKMYEFARSDFINILPFRDNDGCLLVNIKIKHWDPQDVNVKVLFCTGTALIFSLENYPANQICGVRVIYDCENRSLKQISYIIPRYLSLLAKALRNSLPVRFKSIHVVNEPIAVRYTWKLLRPLLSEKIKNRIFFHGDNKEELHKYIPKELLPQEYGGDCTSYNNRDCITKGIDKIYDKFSMVIRTCFP</sequence>
<dbReference type="Gene3D" id="1.20.5.1200">
    <property type="entry name" value="Alpha-tocopherol transfer"/>
    <property type="match status" value="1"/>
</dbReference>
<dbReference type="InterPro" id="IPR036865">
    <property type="entry name" value="CRAL-TRIO_dom_sf"/>
</dbReference>
<proteinExistence type="predicted"/>
<dbReference type="SUPFAM" id="SSF52087">
    <property type="entry name" value="CRAL/TRIO domain"/>
    <property type="match status" value="1"/>
</dbReference>
<dbReference type="GO" id="GO:0016020">
    <property type="term" value="C:membrane"/>
    <property type="evidence" value="ECO:0007669"/>
    <property type="project" value="TreeGrafter"/>
</dbReference>
<dbReference type="InterPro" id="IPR036273">
    <property type="entry name" value="CRAL/TRIO_N_dom_sf"/>
</dbReference>
<dbReference type="AlphaFoldDB" id="A0A8X6KYW6"/>
<dbReference type="InterPro" id="IPR011074">
    <property type="entry name" value="CRAL/TRIO_N_dom"/>
</dbReference>
<evidence type="ECO:0000259" key="1">
    <source>
        <dbReference type="PROSITE" id="PS50191"/>
    </source>
</evidence>